<proteinExistence type="predicted"/>
<feature type="transmembrane region" description="Helical" evidence="7">
    <location>
        <begin position="114"/>
        <end position="137"/>
    </location>
</feature>
<accession>A0A4R7UCK2</accession>
<evidence type="ECO:0000256" key="2">
    <source>
        <dbReference type="ARBA" id="ARBA00022448"/>
    </source>
</evidence>
<dbReference type="AlphaFoldDB" id="A0A4R7UCK2"/>
<evidence type="ECO:0000256" key="1">
    <source>
        <dbReference type="ARBA" id="ARBA00004651"/>
    </source>
</evidence>
<evidence type="ECO:0000256" key="7">
    <source>
        <dbReference type="SAM" id="Phobius"/>
    </source>
</evidence>
<protein>
    <submittedName>
        <fullName evidence="9">Phosphonate transport system permease protein</fullName>
    </submittedName>
</protein>
<keyword evidence="3" id="KW-1003">Cell membrane</keyword>
<comment type="caution">
    <text evidence="9">The sequence shown here is derived from an EMBL/GenBank/DDBJ whole genome shotgun (WGS) entry which is preliminary data.</text>
</comment>
<feature type="transmembrane region" description="Helical" evidence="7">
    <location>
        <begin position="143"/>
        <end position="162"/>
    </location>
</feature>
<feature type="transmembrane region" description="Helical" evidence="7">
    <location>
        <begin position="76"/>
        <end position="102"/>
    </location>
</feature>
<dbReference type="PROSITE" id="PS50928">
    <property type="entry name" value="ABC_TM1"/>
    <property type="match status" value="1"/>
</dbReference>
<evidence type="ECO:0000256" key="4">
    <source>
        <dbReference type="ARBA" id="ARBA00022692"/>
    </source>
</evidence>
<comment type="subcellular location">
    <subcellularLocation>
        <location evidence="1">Cell membrane</location>
        <topology evidence="1">Multi-pass membrane protein</topology>
    </subcellularLocation>
</comment>
<sequence>MNKTRFFNKIFQRNFIKWCLIIVSLSFLCYFLYSLNFSVSLVGLKQFYQHLKNLFSFVNIDPQFKGESLWIKNLELMWITIKLVFSGSFVGLILAFFSAYFTALNLWKHNWWTWILRVIILVLRSLPIILIITIFKATYRGEMIAFMIFWYSTWLWLQRYFCDIFESSDTNKFYRDINNGMFHFKSFYINIFLNHKNKFLMNSLLAIESNIRWNSILGSVGVFGIGFLFNLYKNQFQYLGISVLYIVFFVFIFELILVFYNKYLFIAPKIKHSNKNTPKSWKYNYKKIINWVIFSIYFSIVIISFLELSQIKTDFYSFISHLKVLFYFDFSEIIAKPDIYLIYWEIFKQTYIAIYLGFVFAFWFAILMSEKLIQSQISIIFKSFIILLKSIPVIVFYVLFNSFLNPATSLVLSVIILTFRSMSKQFSETINKIDQSKIDYWKSLGYTKFFIYKNFLFPMYRKAILSLVLFESEGTYRNFITYGIFSSYSLYTFVDRYSNRDNSEEKILPLFVPAFIFYFLLELIFLIYKTQIWQKIYLKIIKFKS</sequence>
<dbReference type="GO" id="GO:0005886">
    <property type="term" value="C:plasma membrane"/>
    <property type="evidence" value="ECO:0007669"/>
    <property type="project" value="UniProtKB-SubCell"/>
</dbReference>
<feature type="transmembrane region" description="Helical" evidence="7">
    <location>
        <begin position="288"/>
        <end position="306"/>
    </location>
</feature>
<evidence type="ECO:0000259" key="8">
    <source>
        <dbReference type="PROSITE" id="PS50928"/>
    </source>
</evidence>
<evidence type="ECO:0000313" key="10">
    <source>
        <dbReference type="Proteomes" id="UP000295757"/>
    </source>
</evidence>
<feature type="transmembrane region" description="Helical" evidence="7">
    <location>
        <begin position="15"/>
        <end position="33"/>
    </location>
</feature>
<evidence type="ECO:0000256" key="6">
    <source>
        <dbReference type="ARBA" id="ARBA00023136"/>
    </source>
</evidence>
<keyword evidence="2" id="KW-0813">Transport</keyword>
<gene>
    <name evidence="9" type="ORF">BCF59_0120</name>
</gene>
<keyword evidence="10" id="KW-1185">Reference proteome</keyword>
<keyword evidence="4 7" id="KW-0812">Transmembrane</keyword>
<evidence type="ECO:0000313" key="9">
    <source>
        <dbReference type="EMBL" id="TDV24172.1"/>
    </source>
</evidence>
<feature type="transmembrane region" description="Helical" evidence="7">
    <location>
        <begin position="506"/>
        <end position="528"/>
    </location>
</feature>
<dbReference type="InterPro" id="IPR035906">
    <property type="entry name" value="MetI-like_sf"/>
</dbReference>
<feature type="transmembrane region" description="Helical" evidence="7">
    <location>
        <begin position="350"/>
        <end position="367"/>
    </location>
</feature>
<evidence type="ECO:0000256" key="5">
    <source>
        <dbReference type="ARBA" id="ARBA00022989"/>
    </source>
</evidence>
<dbReference type="Proteomes" id="UP000295757">
    <property type="component" value="Unassembled WGS sequence"/>
</dbReference>
<reference evidence="9 10" key="1">
    <citation type="submission" date="2019-03" db="EMBL/GenBank/DDBJ databases">
        <title>Genomic Encyclopedia of Archaeal and Bacterial Type Strains, Phase II (KMG-II): from individual species to whole genera.</title>
        <authorList>
            <person name="Goeker M."/>
        </authorList>
    </citation>
    <scope>NUCLEOTIDE SEQUENCE [LARGE SCALE GENOMIC DNA]</scope>
    <source>
        <strain evidence="9 10">ATCC 35214</strain>
    </source>
</reference>
<feature type="transmembrane region" description="Helical" evidence="7">
    <location>
        <begin position="211"/>
        <end position="232"/>
    </location>
</feature>
<dbReference type="InterPro" id="IPR000515">
    <property type="entry name" value="MetI-like"/>
</dbReference>
<evidence type="ECO:0000256" key="3">
    <source>
        <dbReference type="ARBA" id="ARBA00022475"/>
    </source>
</evidence>
<dbReference type="Gene3D" id="1.10.3720.10">
    <property type="entry name" value="MetI-like"/>
    <property type="match status" value="1"/>
</dbReference>
<dbReference type="EMBL" id="SOCN01000001">
    <property type="protein sequence ID" value="TDV24172.1"/>
    <property type="molecule type" value="Genomic_DNA"/>
</dbReference>
<dbReference type="GO" id="GO:0055085">
    <property type="term" value="P:transmembrane transport"/>
    <property type="evidence" value="ECO:0007669"/>
    <property type="project" value="InterPro"/>
</dbReference>
<feature type="transmembrane region" description="Helical" evidence="7">
    <location>
        <begin position="238"/>
        <end position="260"/>
    </location>
</feature>
<dbReference type="PANTHER" id="PTHR30043:SF1">
    <property type="entry name" value="ABC TRANSPORT SYSTEM PERMEASE PROTEIN P69"/>
    <property type="match status" value="1"/>
</dbReference>
<feature type="domain" description="ABC transmembrane type-1" evidence="8">
    <location>
        <begin position="343"/>
        <end position="529"/>
    </location>
</feature>
<keyword evidence="6 7" id="KW-0472">Membrane</keyword>
<dbReference type="PANTHER" id="PTHR30043">
    <property type="entry name" value="PHOSPHONATES TRANSPORT SYSTEM PERMEASE PROTEIN"/>
    <property type="match status" value="1"/>
</dbReference>
<organism evidence="9 10">
    <name type="scientific">Mycoplasmopsis mustelae</name>
    <dbReference type="NCBI Taxonomy" id="171289"/>
    <lineage>
        <taxon>Bacteria</taxon>
        <taxon>Bacillati</taxon>
        <taxon>Mycoplasmatota</taxon>
        <taxon>Mycoplasmoidales</taxon>
        <taxon>Metamycoplasmataceae</taxon>
        <taxon>Mycoplasmopsis</taxon>
    </lineage>
</organism>
<feature type="transmembrane region" description="Helical" evidence="7">
    <location>
        <begin position="379"/>
        <end position="400"/>
    </location>
</feature>
<dbReference type="SUPFAM" id="SSF161098">
    <property type="entry name" value="MetI-like"/>
    <property type="match status" value="2"/>
</dbReference>
<keyword evidence="5 7" id="KW-1133">Transmembrane helix</keyword>
<name>A0A4R7UCK2_9BACT</name>